<keyword evidence="1" id="KW-0645">Protease</keyword>
<keyword evidence="1" id="KW-0378">Hydrolase</keyword>
<keyword evidence="2" id="KW-1185">Reference proteome</keyword>
<evidence type="ECO:0000313" key="2">
    <source>
        <dbReference type="Proteomes" id="UP000032142"/>
    </source>
</evidence>
<sequence>MRIYSSGGLIIQGTPVRARFLFILEISDYPSGLNPYCNICRIPVHMSMRGCPSISLCQPQPRYLSHVIINQALIKHTIMHFNGLLQIIRTYLVFFSGLCFGYSETLRLPR</sequence>
<dbReference type="GO" id="GO:0004180">
    <property type="term" value="F:carboxypeptidase activity"/>
    <property type="evidence" value="ECO:0007669"/>
    <property type="project" value="UniProtKB-KW"/>
</dbReference>
<gene>
    <name evidence="1" type="ORF">F383_33489</name>
</gene>
<proteinExistence type="predicted"/>
<dbReference type="AlphaFoldDB" id="A0A0B0PQC8"/>
<protein>
    <submittedName>
        <fullName evidence="1">Carboxypeptidase N catalytic chain</fullName>
    </submittedName>
</protein>
<accession>A0A0B0PQC8</accession>
<keyword evidence="1" id="KW-0121">Carboxypeptidase</keyword>
<organism evidence="1 2">
    <name type="scientific">Gossypium arboreum</name>
    <name type="common">Tree cotton</name>
    <name type="synonym">Gossypium nanking</name>
    <dbReference type="NCBI Taxonomy" id="29729"/>
    <lineage>
        <taxon>Eukaryota</taxon>
        <taxon>Viridiplantae</taxon>
        <taxon>Streptophyta</taxon>
        <taxon>Embryophyta</taxon>
        <taxon>Tracheophyta</taxon>
        <taxon>Spermatophyta</taxon>
        <taxon>Magnoliopsida</taxon>
        <taxon>eudicotyledons</taxon>
        <taxon>Gunneridae</taxon>
        <taxon>Pentapetalae</taxon>
        <taxon>rosids</taxon>
        <taxon>malvids</taxon>
        <taxon>Malvales</taxon>
        <taxon>Malvaceae</taxon>
        <taxon>Malvoideae</taxon>
        <taxon>Gossypium</taxon>
    </lineage>
</organism>
<reference evidence="2" key="1">
    <citation type="submission" date="2014-09" db="EMBL/GenBank/DDBJ databases">
        <authorList>
            <person name="Mudge J."/>
            <person name="Ramaraj T."/>
            <person name="Lindquist I.E."/>
            <person name="Bharti A.K."/>
            <person name="Sundararajan A."/>
            <person name="Cameron C.T."/>
            <person name="Woodward J.E."/>
            <person name="May G.D."/>
            <person name="Brubaker C."/>
            <person name="Broadhvest J."/>
            <person name="Wilkins T.A."/>
        </authorList>
    </citation>
    <scope>NUCLEOTIDE SEQUENCE</scope>
    <source>
        <strain evidence="2">cv. AKA8401</strain>
    </source>
</reference>
<dbReference type="EMBL" id="KN439714">
    <property type="protein sequence ID" value="KHG27057.1"/>
    <property type="molecule type" value="Genomic_DNA"/>
</dbReference>
<evidence type="ECO:0000313" key="1">
    <source>
        <dbReference type="EMBL" id="KHG27057.1"/>
    </source>
</evidence>
<name>A0A0B0PQC8_GOSAR</name>
<dbReference type="Proteomes" id="UP000032142">
    <property type="component" value="Unassembled WGS sequence"/>
</dbReference>